<gene>
    <name evidence="6" type="ORF">OJ996_10045</name>
</gene>
<protein>
    <submittedName>
        <fullName evidence="6">MBL fold metallo-hydrolase</fullName>
    </submittedName>
</protein>
<comment type="cofactor">
    <cofactor evidence="1">
        <name>Zn(2+)</name>
        <dbReference type="ChEBI" id="CHEBI:29105"/>
    </cofactor>
</comment>
<dbReference type="PANTHER" id="PTHR46233:SF3">
    <property type="entry name" value="HYDROXYACYLGLUTATHIONE HYDROLASE GLOC"/>
    <property type="match status" value="1"/>
</dbReference>
<evidence type="ECO:0000256" key="4">
    <source>
        <dbReference type="ARBA" id="ARBA00022833"/>
    </source>
</evidence>
<feature type="domain" description="Metallo-beta-lactamase" evidence="5">
    <location>
        <begin position="11"/>
        <end position="185"/>
    </location>
</feature>
<dbReference type="EMBL" id="JAPDDR010000004">
    <property type="protein sequence ID" value="MCW1913917.1"/>
    <property type="molecule type" value="Genomic_DNA"/>
</dbReference>
<accession>A0ABT3G260</accession>
<evidence type="ECO:0000256" key="3">
    <source>
        <dbReference type="ARBA" id="ARBA00022801"/>
    </source>
</evidence>
<keyword evidence="3" id="KW-0378">Hydrolase</keyword>
<dbReference type="SUPFAM" id="SSF56281">
    <property type="entry name" value="Metallo-hydrolase/oxidoreductase"/>
    <property type="match status" value="1"/>
</dbReference>
<dbReference type="Pfam" id="PF00753">
    <property type="entry name" value="Lactamase_B"/>
    <property type="match status" value="1"/>
</dbReference>
<name>A0ABT3G260_9BACT</name>
<evidence type="ECO:0000256" key="1">
    <source>
        <dbReference type="ARBA" id="ARBA00001947"/>
    </source>
</evidence>
<evidence type="ECO:0000313" key="7">
    <source>
        <dbReference type="Proteomes" id="UP001165653"/>
    </source>
</evidence>
<dbReference type="CDD" id="cd06262">
    <property type="entry name" value="metallo-hydrolase-like_MBL-fold"/>
    <property type="match status" value="1"/>
</dbReference>
<proteinExistence type="predicted"/>
<keyword evidence="4" id="KW-0862">Zinc</keyword>
<reference evidence="6" key="1">
    <citation type="submission" date="2022-10" db="EMBL/GenBank/DDBJ databases">
        <title>Luteolibacter sp. GHJ8, whole genome shotgun sequencing project.</title>
        <authorList>
            <person name="Zhao G."/>
            <person name="Shen L."/>
        </authorList>
    </citation>
    <scope>NUCLEOTIDE SEQUENCE</scope>
    <source>
        <strain evidence="6">GHJ8</strain>
    </source>
</reference>
<dbReference type="RefSeq" id="WP_264513418.1">
    <property type="nucleotide sequence ID" value="NZ_JAPDDR010000004.1"/>
</dbReference>
<dbReference type="Gene3D" id="3.60.15.10">
    <property type="entry name" value="Ribonuclease Z/Hydroxyacylglutathione hydrolase-like"/>
    <property type="match status" value="1"/>
</dbReference>
<dbReference type="InterPro" id="IPR001279">
    <property type="entry name" value="Metallo-B-lactamas"/>
</dbReference>
<comment type="caution">
    <text evidence="6">The sequence shown here is derived from an EMBL/GenBank/DDBJ whole genome shotgun (WGS) entry which is preliminary data.</text>
</comment>
<dbReference type="SMART" id="SM00849">
    <property type="entry name" value="Lactamase_B"/>
    <property type="match status" value="1"/>
</dbReference>
<keyword evidence="2" id="KW-0479">Metal-binding</keyword>
<evidence type="ECO:0000256" key="2">
    <source>
        <dbReference type="ARBA" id="ARBA00022723"/>
    </source>
</evidence>
<evidence type="ECO:0000259" key="5">
    <source>
        <dbReference type="SMART" id="SM00849"/>
    </source>
</evidence>
<sequence>MPNCFTGGFVQTNGYLIQTPDGGHVLVDAPQGVAQWLEARGVKPVALLLTHQHYDHVEDAAEVAAMGAKVYAFSPYSIELTLEERVRSWGMPIHVEPYQVDELLEGTERLEIGGLMLGLAHVPGHAPDSVTFFATESGELYSGDTLFAGSIGRADLPGGNMGQLVDGIRGKLFALPNPTQVYPGHGPATTIGAERAGNPYVGD</sequence>
<dbReference type="InterPro" id="IPR051453">
    <property type="entry name" value="MBL_Glyoxalase_II"/>
</dbReference>
<dbReference type="InterPro" id="IPR036866">
    <property type="entry name" value="RibonucZ/Hydroxyglut_hydro"/>
</dbReference>
<dbReference type="PANTHER" id="PTHR46233">
    <property type="entry name" value="HYDROXYACYLGLUTATHIONE HYDROLASE GLOC"/>
    <property type="match status" value="1"/>
</dbReference>
<organism evidence="6 7">
    <name type="scientific">Luteolibacter rhizosphaerae</name>
    <dbReference type="NCBI Taxonomy" id="2989719"/>
    <lineage>
        <taxon>Bacteria</taxon>
        <taxon>Pseudomonadati</taxon>
        <taxon>Verrucomicrobiota</taxon>
        <taxon>Verrucomicrobiia</taxon>
        <taxon>Verrucomicrobiales</taxon>
        <taxon>Verrucomicrobiaceae</taxon>
        <taxon>Luteolibacter</taxon>
    </lineage>
</organism>
<dbReference type="Proteomes" id="UP001165653">
    <property type="component" value="Unassembled WGS sequence"/>
</dbReference>
<evidence type="ECO:0000313" key="6">
    <source>
        <dbReference type="EMBL" id="MCW1913917.1"/>
    </source>
</evidence>
<keyword evidence="7" id="KW-1185">Reference proteome</keyword>